<evidence type="ECO:0000259" key="2">
    <source>
        <dbReference type="Pfam" id="PF01048"/>
    </source>
</evidence>
<dbReference type="GO" id="GO:0003824">
    <property type="term" value="F:catalytic activity"/>
    <property type="evidence" value="ECO:0007669"/>
    <property type="project" value="InterPro"/>
</dbReference>
<gene>
    <name evidence="3" type="ORF">EAS64_05265</name>
</gene>
<dbReference type="AlphaFoldDB" id="A0A6P2C6G2"/>
<evidence type="ECO:0000313" key="4">
    <source>
        <dbReference type="Proteomes" id="UP000460272"/>
    </source>
</evidence>
<feature type="domain" description="Nucleoside phosphorylase" evidence="2">
    <location>
        <begin position="182"/>
        <end position="357"/>
    </location>
</feature>
<dbReference type="GO" id="GO:0005829">
    <property type="term" value="C:cytosol"/>
    <property type="evidence" value="ECO:0007669"/>
    <property type="project" value="TreeGrafter"/>
</dbReference>
<name>A0A6P2C6G2_9ACTN</name>
<accession>A0A6P2C6G2</accession>
<dbReference type="PANTHER" id="PTHR43691:SF6">
    <property type="entry name" value="AMP NUCLEOSIDASE"/>
    <property type="match status" value="1"/>
</dbReference>
<dbReference type="Gene3D" id="3.40.50.1580">
    <property type="entry name" value="Nucleoside phosphorylase domain"/>
    <property type="match status" value="1"/>
</dbReference>
<keyword evidence="4" id="KW-1185">Reference proteome</keyword>
<feature type="region of interest" description="Disordered" evidence="1">
    <location>
        <begin position="379"/>
        <end position="398"/>
    </location>
</feature>
<dbReference type="InterPro" id="IPR035994">
    <property type="entry name" value="Nucleoside_phosphorylase_sf"/>
</dbReference>
<dbReference type="GO" id="GO:0009116">
    <property type="term" value="P:nucleoside metabolic process"/>
    <property type="evidence" value="ECO:0007669"/>
    <property type="project" value="InterPro"/>
</dbReference>
<dbReference type="Pfam" id="PF01048">
    <property type="entry name" value="PNP_UDP_1"/>
    <property type="match status" value="1"/>
</dbReference>
<sequence>MELIADFSAIPSSEHAAEITRLCDAMEAADAAGRYPELTVERPWSAHNPMLEGEFAAPGAIRWYLERELGRLAEHGARISVRPGREALDLHDPEIGPAVDETRRDLRRKKLFLFTPERMALSIDRLRHYTGTEPESFQRYVLLTNYAWHVEEFRAAMPESTGPATDGRQMPAWHYARPDRSGVTMINIGVGPSNAKTITDHLAVLRPDLILMIGHCAGLRNRQEIGDLVLATSYLRDDRVLDDMLPLSVPVIPNHTLNTLLLSELTLRGLPSRMGIVFTTANRNWELHLATVEERLRVSRAVAVDMESATVAANGFRYRIPTATLLAVSDKPLHAAPKLSADAQSFYAASRRQHVDIALSVAENVRKLYPGGLPTADLRSADEPLLGNSSTSRRADRG</sequence>
<evidence type="ECO:0000313" key="3">
    <source>
        <dbReference type="EMBL" id="TVZ06770.1"/>
    </source>
</evidence>
<protein>
    <submittedName>
        <fullName evidence="3">AMP nucleosidase</fullName>
    </submittedName>
</protein>
<dbReference type="RefSeq" id="WP_145851523.1">
    <property type="nucleotide sequence ID" value="NZ_RPFW01000001.1"/>
</dbReference>
<dbReference type="EMBL" id="RPFW01000001">
    <property type="protein sequence ID" value="TVZ06770.1"/>
    <property type="molecule type" value="Genomic_DNA"/>
</dbReference>
<comment type="caution">
    <text evidence="3">The sequence shown here is derived from an EMBL/GenBank/DDBJ whole genome shotgun (WGS) entry which is preliminary data.</text>
</comment>
<reference evidence="3 4" key="1">
    <citation type="submission" date="2018-11" db="EMBL/GenBank/DDBJ databases">
        <title>Trebonia kvetii gen.nov., sp.nov., a novel acidophilic actinobacterium, and proposal of the new actinobacterial family Treboniaceae fam. nov.</title>
        <authorList>
            <person name="Rapoport D."/>
            <person name="Sagova-Mareckova M."/>
            <person name="Sedlacek I."/>
            <person name="Provaznik J."/>
            <person name="Kralova S."/>
            <person name="Pavlinic D."/>
            <person name="Benes V."/>
            <person name="Kopecky J."/>
        </authorList>
    </citation>
    <scope>NUCLEOTIDE SEQUENCE [LARGE SCALE GENOMIC DNA]</scope>
    <source>
        <strain evidence="3 4">15Tr583</strain>
    </source>
</reference>
<proteinExistence type="predicted"/>
<dbReference type="Proteomes" id="UP000460272">
    <property type="component" value="Unassembled WGS sequence"/>
</dbReference>
<dbReference type="SUPFAM" id="SSF53167">
    <property type="entry name" value="Purine and uridine phosphorylases"/>
    <property type="match status" value="1"/>
</dbReference>
<dbReference type="InterPro" id="IPR000845">
    <property type="entry name" value="Nucleoside_phosphorylase_d"/>
</dbReference>
<dbReference type="OrthoDB" id="7945729at2"/>
<organism evidence="3 4">
    <name type="scientific">Trebonia kvetii</name>
    <dbReference type="NCBI Taxonomy" id="2480626"/>
    <lineage>
        <taxon>Bacteria</taxon>
        <taxon>Bacillati</taxon>
        <taxon>Actinomycetota</taxon>
        <taxon>Actinomycetes</taxon>
        <taxon>Streptosporangiales</taxon>
        <taxon>Treboniaceae</taxon>
        <taxon>Trebonia</taxon>
    </lineage>
</organism>
<evidence type="ECO:0000256" key="1">
    <source>
        <dbReference type="SAM" id="MobiDB-lite"/>
    </source>
</evidence>
<dbReference type="PANTHER" id="PTHR43691">
    <property type="entry name" value="URIDINE PHOSPHORYLASE"/>
    <property type="match status" value="1"/>
</dbReference>